<keyword evidence="1" id="KW-0472">Membrane</keyword>
<dbReference type="Pfam" id="PF01464">
    <property type="entry name" value="SLT"/>
    <property type="match status" value="1"/>
</dbReference>
<dbReference type="PANTHER" id="PTHR21666:SF270">
    <property type="entry name" value="MUREIN HYDROLASE ACTIVATOR ENVC"/>
    <property type="match status" value="1"/>
</dbReference>
<accession>A0A1G7ITM0</accession>
<keyword evidence="1" id="KW-0812">Transmembrane</keyword>
<organism evidence="4 5">
    <name type="scientific">Thermoanaerobacter thermohydrosulfuricus</name>
    <name type="common">Clostridium thermohydrosulfuricum</name>
    <dbReference type="NCBI Taxonomy" id="1516"/>
    <lineage>
        <taxon>Bacteria</taxon>
        <taxon>Bacillati</taxon>
        <taxon>Bacillota</taxon>
        <taxon>Clostridia</taxon>
        <taxon>Thermoanaerobacterales</taxon>
        <taxon>Thermoanaerobacteraceae</taxon>
        <taxon>Thermoanaerobacter</taxon>
    </lineage>
</organism>
<reference evidence="4 5" key="1">
    <citation type="submission" date="2016-10" db="EMBL/GenBank/DDBJ databases">
        <authorList>
            <person name="de Groot N.N."/>
        </authorList>
    </citation>
    <scope>NUCLEOTIDE SEQUENCE [LARGE SCALE GENOMIC DNA]</scope>
    <source>
        <strain evidence="4 5">DSM 569</strain>
    </source>
</reference>
<dbReference type="EMBL" id="FNBS01000005">
    <property type="protein sequence ID" value="SDF15945.1"/>
    <property type="molecule type" value="Genomic_DNA"/>
</dbReference>
<dbReference type="SUPFAM" id="SSF51261">
    <property type="entry name" value="Duplicated hybrid motif"/>
    <property type="match status" value="1"/>
</dbReference>
<evidence type="ECO:0000259" key="2">
    <source>
        <dbReference type="Pfam" id="PF01464"/>
    </source>
</evidence>
<dbReference type="CDD" id="cd12797">
    <property type="entry name" value="M23_peptidase"/>
    <property type="match status" value="1"/>
</dbReference>
<dbReference type="PANTHER" id="PTHR21666">
    <property type="entry name" value="PEPTIDASE-RELATED"/>
    <property type="match status" value="1"/>
</dbReference>
<gene>
    <name evidence="4" type="ORF">SAMN04244560_00328</name>
</gene>
<protein>
    <submittedName>
        <fullName evidence="4">Transglycosylase SLT domain-containing protein</fullName>
    </submittedName>
</protein>
<proteinExistence type="predicted"/>
<feature type="domain" description="M23ase beta-sheet core" evidence="3">
    <location>
        <begin position="479"/>
        <end position="571"/>
    </location>
</feature>
<dbReference type="Gene3D" id="2.70.70.10">
    <property type="entry name" value="Glucose Permease (Domain IIA)"/>
    <property type="match status" value="1"/>
</dbReference>
<dbReference type="RefSeq" id="WP_074592018.1">
    <property type="nucleotide sequence ID" value="NZ_FNBS01000005.1"/>
</dbReference>
<dbReference type="InterPro" id="IPR011055">
    <property type="entry name" value="Dup_hybrid_motif"/>
</dbReference>
<dbReference type="Gene3D" id="1.10.530.10">
    <property type="match status" value="1"/>
</dbReference>
<dbReference type="Proteomes" id="UP000183404">
    <property type="component" value="Unassembled WGS sequence"/>
</dbReference>
<evidence type="ECO:0000256" key="1">
    <source>
        <dbReference type="SAM" id="Phobius"/>
    </source>
</evidence>
<evidence type="ECO:0000259" key="3">
    <source>
        <dbReference type="Pfam" id="PF01551"/>
    </source>
</evidence>
<evidence type="ECO:0000313" key="5">
    <source>
        <dbReference type="Proteomes" id="UP000183404"/>
    </source>
</evidence>
<dbReference type="SUPFAM" id="SSF53955">
    <property type="entry name" value="Lysozyme-like"/>
    <property type="match status" value="1"/>
</dbReference>
<dbReference type="Pfam" id="PF01551">
    <property type="entry name" value="Peptidase_M23"/>
    <property type="match status" value="1"/>
</dbReference>
<name>A0A1G7ITM0_THETY</name>
<keyword evidence="1" id="KW-1133">Transmembrane helix</keyword>
<feature type="domain" description="Transglycosylase SLT" evidence="2">
    <location>
        <begin position="319"/>
        <end position="403"/>
    </location>
</feature>
<dbReference type="InterPro" id="IPR016047">
    <property type="entry name" value="M23ase_b-sheet_dom"/>
</dbReference>
<dbReference type="AlphaFoldDB" id="A0A1G7ITM0"/>
<dbReference type="InterPro" id="IPR023346">
    <property type="entry name" value="Lysozyme-like_dom_sf"/>
</dbReference>
<dbReference type="GO" id="GO:0004222">
    <property type="term" value="F:metalloendopeptidase activity"/>
    <property type="evidence" value="ECO:0007669"/>
    <property type="project" value="TreeGrafter"/>
</dbReference>
<feature type="transmembrane region" description="Helical" evidence="1">
    <location>
        <begin position="34"/>
        <end position="57"/>
    </location>
</feature>
<dbReference type="CDD" id="cd00254">
    <property type="entry name" value="LT-like"/>
    <property type="match status" value="1"/>
</dbReference>
<dbReference type="InterPro" id="IPR008258">
    <property type="entry name" value="Transglycosylase_SLT_dom_1"/>
</dbReference>
<sequence>MSLKNWAKKKIKGELKKRAFRAGITLLKSFARHILVIGAPAVIAGVLVILIITAVYVQFTEGQAAAGISSIDTQYQKAVEKYTVYANTMNVYVDGQNLSPSEAYDLVYNIGDQFQFTKNEILTEGDLASGVLFFSYSTDAEIDDPSTGKVKEEYFKEIAEELSPVLEYKRQPLKTYYDTVEKDEKGNPHVVTKELDSYVYLLVRANNIAGDKIFKYEIVWKEYTTVDEETGLKLTTKYQVPEFEGTELLSPLYERLDKFITNRLGVKPDDVLFTRRMFLEASRGYNEMQERLAWLIEDSAYGSDFFVSTADIPPYLWDMIHELSAKYNIPWWFTAAVMMKESSFRIDAENPKSGAWGLMQVMPRNWETYTKVLGYDPEKDRLNPRAQIEVGLYLLKNYLGNINWDSPNWKEQTLEGLARYGGYAGNDALERCRREYASVIWEYAEAFKDNTPIWPAPGNYTITSKFGMRIHPTFGVPMFHEGIDIAGNMGDPVVAAVNGKIAYAGWASGYGNTIVLRTPTHDFLYGHLSQIYVSAGQVVTKGQKIGAIGSTGQSTGPHLHFGVSIGDWTNKNWIDPLTVLQKP</sequence>
<dbReference type="InterPro" id="IPR050570">
    <property type="entry name" value="Cell_wall_metabolism_enzyme"/>
</dbReference>
<evidence type="ECO:0000313" key="4">
    <source>
        <dbReference type="EMBL" id="SDF15945.1"/>
    </source>
</evidence>